<dbReference type="EMBL" id="NJGC01000019">
    <property type="protein sequence ID" value="PAM69529.1"/>
    <property type="molecule type" value="Genomic_DNA"/>
</dbReference>
<evidence type="ECO:0000313" key="13">
    <source>
        <dbReference type="EMBL" id="PJL24279.1"/>
    </source>
</evidence>
<dbReference type="EMBL" id="CP060025">
    <property type="protein sequence ID" value="QNG79771.1"/>
    <property type="molecule type" value="Genomic_DNA"/>
</dbReference>
<dbReference type="EMBL" id="NIVX01000041">
    <property type="protein sequence ID" value="OWQ76695.1"/>
    <property type="molecule type" value="Genomic_DNA"/>
</dbReference>
<evidence type="ECO:0000256" key="4">
    <source>
        <dbReference type="ARBA" id="ARBA00023136"/>
    </source>
</evidence>
<dbReference type="Proteomes" id="UP000515598">
    <property type="component" value="Chromosome"/>
</dbReference>
<evidence type="ECO:0000313" key="25">
    <source>
        <dbReference type="Proteomes" id="UP000596095"/>
    </source>
</evidence>
<keyword evidence="4 5" id="KW-0472">Membrane</keyword>
<dbReference type="EMBL" id="NEQV01000008">
    <property type="protein sequence ID" value="PJL24279.1"/>
    <property type="molecule type" value="Genomic_DNA"/>
</dbReference>
<evidence type="ECO:0000313" key="7">
    <source>
        <dbReference type="EMBL" id="EKT4440397.1"/>
    </source>
</evidence>
<feature type="transmembrane region" description="Helical" evidence="5">
    <location>
        <begin position="17"/>
        <end position="40"/>
    </location>
</feature>
<evidence type="ECO:0000313" key="14">
    <source>
        <dbReference type="EMBL" id="PZS88937.1"/>
    </source>
</evidence>
<evidence type="ECO:0000313" key="24">
    <source>
        <dbReference type="Proteomes" id="UP000515598"/>
    </source>
</evidence>
<dbReference type="Proteomes" id="UP000197090">
    <property type="component" value="Unassembled WGS sequence"/>
</dbReference>
<dbReference type="InterPro" id="IPR007593">
    <property type="entry name" value="CD225/Dispanin_fam"/>
</dbReference>
<dbReference type="Proteomes" id="UP001214521">
    <property type="component" value="Unassembled WGS sequence"/>
</dbReference>
<reference evidence="17 23" key="7">
    <citation type="submission" date="2018-12" db="EMBL/GenBank/DDBJ databases">
        <authorList>
            <person name="Kartti S."/>
            <person name="Manni A."/>
            <person name="Chemao El Fihri M.W."/>
            <person name="Laamarti M."/>
            <person name="Temsamani L."/>
            <person name="El Jamali J.E."/>
            <person name="Ouadghiri M."/>
            <person name="Ibrahimi A."/>
            <person name="Filati-Maltouf A."/>
        </authorList>
    </citation>
    <scope>NUCLEOTIDE SEQUENCE [LARGE SCALE GENOMIC DNA]</scope>
    <source>
        <strain evidence="17 23">MDMC339</strain>
    </source>
</reference>
<dbReference type="STRING" id="1210005.GCA_000295735_03116"/>
<dbReference type="EMBL" id="ABLOMU010000007">
    <property type="protein sequence ID" value="EKT4440397.1"/>
    <property type="molecule type" value="Genomic_DNA"/>
</dbReference>
<dbReference type="InterPro" id="IPR051423">
    <property type="entry name" value="CD225/Dispanin"/>
</dbReference>
<evidence type="ECO:0000256" key="2">
    <source>
        <dbReference type="ARBA" id="ARBA00022692"/>
    </source>
</evidence>
<dbReference type="EMBL" id="RAUE01000016">
    <property type="protein sequence ID" value="MBA0311432.1"/>
    <property type="molecule type" value="Genomic_DNA"/>
</dbReference>
<reference evidence="15 24" key="9">
    <citation type="submission" date="2020-08" db="EMBL/GenBank/DDBJ databases">
        <title>Phenotypic and transcriptomic analysis of seven clinical Stenotrophomonas maltophilia isolates identify a small set of shared and commonly regulated genes involved in biofilm lifestyle.</title>
        <authorList>
            <person name="Alio I."/>
            <person name="Gudzuhn M."/>
            <person name="Streit W."/>
        </authorList>
    </citation>
    <scope>NUCLEOTIDE SEQUENCE [LARGE SCALE GENOMIC DNA]</scope>
    <source>
        <strain evidence="15 24">UHH_SKK55</strain>
    </source>
</reference>
<dbReference type="Proteomes" id="UP000249614">
    <property type="component" value="Unassembled WGS sequence"/>
</dbReference>
<reference evidence="8" key="8">
    <citation type="journal article" date="2020" name="Front. Microbiol.">
        <title>Genetic Variants of the DSF Quorum Sensing System in Stenotrophomonas maltophilia Influence Virulence and Resistance Phenotypes Among Genotypically Diverse Clinical Isolates.</title>
        <authorList>
            <person name="Yero D."/>
            <person name="Huedo P."/>
            <person name="Conchillo-Sole O."/>
            <person name="Martinez-Servat S."/>
            <person name="Mamat U."/>
            <person name="Coves X."/>
            <person name="Llanas F."/>
            <person name="Roca I."/>
            <person name="Vila J."/>
            <person name="Schaible U.E."/>
            <person name="Daura X."/>
            <person name="Gibert I."/>
        </authorList>
    </citation>
    <scope>NUCLEOTIDE SEQUENCE</scope>
    <source>
        <strain evidence="8">OG156</strain>
    </source>
</reference>
<dbReference type="Proteomes" id="UP000596095">
    <property type="component" value="Chromosome"/>
</dbReference>
<reference evidence="16 25" key="11">
    <citation type="submission" date="2021-01" db="EMBL/GenBank/DDBJ databases">
        <title>Genome Characterization of a novel Stenotrophomonas isolate with high keratinase activity.</title>
        <authorList>
            <person name="Cao Z.-J."/>
        </authorList>
    </citation>
    <scope>NUCLEOTIDE SEQUENCE [LARGE SCALE GENOMIC DNA]</scope>
    <source>
        <strain evidence="16 25">DHHJ</strain>
    </source>
</reference>
<evidence type="ECO:0000256" key="5">
    <source>
        <dbReference type="SAM" id="Phobius"/>
    </source>
</evidence>
<proteinExistence type="predicted"/>
<keyword evidence="3 5" id="KW-1133">Transmembrane helix</keyword>
<dbReference type="Proteomes" id="UP000822271">
    <property type="component" value="Unassembled WGS sequence"/>
</dbReference>
<evidence type="ECO:0000313" key="18">
    <source>
        <dbReference type="Proteomes" id="UP000197090"/>
    </source>
</evidence>
<dbReference type="RefSeq" id="WP_005419784.1">
    <property type="nucleotide sequence ID" value="NZ_CABMJM010000126.1"/>
</dbReference>
<dbReference type="OrthoDB" id="9815705at2"/>
<evidence type="ECO:0000313" key="19">
    <source>
        <dbReference type="Proteomes" id="UP000216433"/>
    </source>
</evidence>
<dbReference type="PANTHER" id="PTHR14948">
    <property type="entry name" value="NG5"/>
    <property type="match status" value="1"/>
</dbReference>
<evidence type="ECO:0000313" key="21">
    <source>
        <dbReference type="Proteomes" id="UP000234414"/>
    </source>
</evidence>
<dbReference type="Proteomes" id="UP000230167">
    <property type="component" value="Unassembled WGS sequence"/>
</dbReference>
<reference evidence="9" key="10">
    <citation type="submission" date="2020-11" db="EMBL/GenBank/DDBJ databases">
        <title>Enhanced detection system for hospital associated transmission using whole genome sequencing surveillance.</title>
        <authorList>
            <person name="Harrison L.H."/>
            <person name="Van Tyne D."/>
            <person name="Marsh J.W."/>
            <person name="Griffith M.P."/>
            <person name="Snyder D.J."/>
            <person name="Cooper V.S."/>
            <person name="Mustapha M."/>
        </authorList>
    </citation>
    <scope>NUCLEOTIDE SEQUENCE</scope>
    <source>
        <strain evidence="10">STEN00053</strain>
        <strain evidence="9">STEN00092</strain>
    </source>
</reference>
<dbReference type="EMBL" id="CP025298">
    <property type="protein sequence ID" value="AUI09265.1"/>
    <property type="molecule type" value="Genomic_DNA"/>
</dbReference>
<dbReference type="EMBL" id="JADUNO010000083">
    <property type="protein sequence ID" value="MBH1641233.1"/>
    <property type="molecule type" value="Genomic_DNA"/>
</dbReference>
<gene>
    <name evidence="14" type="ORF">A7X83_13540</name>
    <name evidence="13" type="ORF">B9Y64_20020</name>
    <name evidence="11" type="ORF">CEE63_05990</name>
    <name evidence="12" type="ORF">CEK00_16030</name>
    <name evidence="8" type="ORF">D7Y33_10510</name>
    <name evidence="17" type="ORF">EKL94_14895</name>
    <name evidence="15" type="ORF">GPNADHDJ_04024</name>
    <name evidence="9" type="ORF">I5U57_17505</name>
    <name evidence="10" type="ORF">I5V89_10900</name>
    <name evidence="16" type="ORF">JJL50_19720</name>
    <name evidence="7" type="ORF">QEK83_001021</name>
    <name evidence="6" type="ORF">SmaCSM2_19570</name>
</gene>
<evidence type="ECO:0000313" key="8">
    <source>
        <dbReference type="EMBL" id="MBA0311432.1"/>
    </source>
</evidence>
<dbReference type="EMBL" id="CP067993">
    <property type="protein sequence ID" value="QQQ42142.1"/>
    <property type="molecule type" value="Genomic_DNA"/>
</dbReference>
<dbReference type="Proteomes" id="UP000234414">
    <property type="component" value="Chromosome"/>
</dbReference>
<evidence type="ECO:0000313" key="20">
    <source>
        <dbReference type="Proteomes" id="UP000230167"/>
    </source>
</evidence>
<name>A0A0H2QZD7_STEMA</name>
<reference evidence="6 21" key="5">
    <citation type="submission" date="2017-12" db="EMBL/GenBank/DDBJ databases">
        <title>Complete Genome Sequence of Stenotrophomonas maltophilia CSM2.</title>
        <authorList>
            <person name="Castro-Jaimes S."/>
            <person name="Lopez-Leal G."/>
            <person name="Barberena Jonas C."/>
            <person name="Bustos P."/>
            <person name="Perez-Oseguera A."/>
            <person name="Cevallos M.A."/>
        </authorList>
    </citation>
    <scope>NUCLEOTIDE SEQUENCE [LARGE SCALE GENOMIC DNA]</scope>
    <source>
        <strain evidence="6 21">CSM2</strain>
    </source>
</reference>
<evidence type="ECO:0000313" key="22">
    <source>
        <dbReference type="Proteomes" id="UP000249614"/>
    </source>
</evidence>
<evidence type="ECO:0000313" key="10">
    <source>
        <dbReference type="EMBL" id="MBH1790379.1"/>
    </source>
</evidence>
<dbReference type="GO" id="GO:0016020">
    <property type="term" value="C:membrane"/>
    <property type="evidence" value="ECO:0007669"/>
    <property type="project" value="UniProtKB-SubCell"/>
</dbReference>
<dbReference type="GeneID" id="93741014"/>
<evidence type="ECO:0000313" key="23">
    <source>
        <dbReference type="Proteomes" id="UP000271705"/>
    </source>
</evidence>
<accession>A0A0H2QZD7</accession>
<keyword evidence="2 5" id="KW-0812">Transmembrane</keyword>
<evidence type="ECO:0000313" key="11">
    <source>
        <dbReference type="EMBL" id="OWQ76695.1"/>
    </source>
</evidence>
<evidence type="ECO:0000313" key="15">
    <source>
        <dbReference type="EMBL" id="QNG79771.1"/>
    </source>
</evidence>
<dbReference type="AlphaFoldDB" id="A0A0H2QZD7"/>
<dbReference type="EMBL" id="RXLZ01000044">
    <property type="protein sequence ID" value="RTQ87644.1"/>
    <property type="molecule type" value="Genomic_DNA"/>
</dbReference>
<evidence type="ECO:0000313" key="12">
    <source>
        <dbReference type="EMBL" id="PAM69529.1"/>
    </source>
</evidence>
<evidence type="ECO:0000313" key="9">
    <source>
        <dbReference type="EMBL" id="MBH1641233.1"/>
    </source>
</evidence>
<reference evidence="8" key="6">
    <citation type="submission" date="2018-09" db="EMBL/GenBank/DDBJ databases">
        <authorList>
            <person name="Groschel M."/>
            <person name="Kohl T."/>
            <person name="Conchillo-Sole O."/>
            <person name="Mamat U."/>
            <person name="Yero D."/>
            <person name="Niemann S."/>
            <person name="Daura X."/>
            <person name="Gibert I."/>
        </authorList>
    </citation>
    <scope>NUCLEOTIDE SEQUENCE</scope>
    <source>
        <strain evidence="8">OG156</strain>
    </source>
</reference>
<reference evidence="12 19" key="3">
    <citation type="submission" date="2017-06" db="EMBL/GenBank/DDBJ databases">
        <title>Genome sequencing and assembly of Stenotrophomonas maltophilia DF07.</title>
        <authorList>
            <person name="Iyer R."/>
        </authorList>
    </citation>
    <scope>NUCLEOTIDE SEQUENCE [LARGE SCALE GENOMIC DNA]</scope>
    <source>
        <strain evidence="12 19">DF07</strain>
    </source>
</reference>
<dbReference type="EMBL" id="JADUOV010000007">
    <property type="protein sequence ID" value="MBH1790379.1"/>
    <property type="molecule type" value="Genomic_DNA"/>
</dbReference>
<dbReference type="PANTHER" id="PTHR14948:SF44">
    <property type="entry name" value="PROLINE-RICH TRANSMEMBRANE PROTEIN 1-LIKE"/>
    <property type="match status" value="1"/>
</dbReference>
<evidence type="ECO:0000256" key="3">
    <source>
        <dbReference type="ARBA" id="ARBA00022989"/>
    </source>
</evidence>
<comment type="subcellular location">
    <subcellularLocation>
        <location evidence="1">Membrane</location>
    </subcellularLocation>
</comment>
<evidence type="ECO:0000313" key="17">
    <source>
        <dbReference type="EMBL" id="RTQ87644.1"/>
    </source>
</evidence>
<protein>
    <submittedName>
        <fullName evidence="7">CD225/dispanin family protein</fullName>
    </submittedName>
    <submittedName>
        <fullName evidence="15">Membrane protein</fullName>
    </submittedName>
</protein>
<organism evidence="12 19">
    <name type="scientific">Stenotrophomonas maltophilia</name>
    <name type="common">Pseudomonas maltophilia</name>
    <name type="synonym">Xanthomonas maltophilia</name>
    <dbReference type="NCBI Taxonomy" id="40324"/>
    <lineage>
        <taxon>Bacteria</taxon>
        <taxon>Pseudomonadati</taxon>
        <taxon>Pseudomonadota</taxon>
        <taxon>Gammaproteobacteria</taxon>
        <taxon>Lysobacterales</taxon>
        <taxon>Lysobacteraceae</taxon>
        <taxon>Stenotrophomonas</taxon>
        <taxon>Stenotrophomonas maltophilia group</taxon>
    </lineage>
</organism>
<sequence>MNQPPPLSRPVYIPNHLVWAILTTLFCCLPLGVVSIVYASQVDGRRAAGDLPGAYSASRKAGWWAVASAVALPVLLLLWFGLFGGLAVLGALSDQ</sequence>
<reference evidence="13 20" key="2">
    <citation type="journal article" date="2017" name="Front. Microbiol.">
        <title>Double-Face Meets the Bacterial World: The Opportunistic Pathogen Stenotrophomonas maltophilia.</title>
        <authorList>
            <person name="Lira F."/>
            <person name="Berg G."/>
            <person name="Martinez J.L."/>
        </authorList>
    </citation>
    <scope>NUCLEOTIDE SEQUENCE [LARGE SCALE GENOMIC DNA]</scope>
    <source>
        <strain evidence="13 20">EA1</strain>
    </source>
</reference>
<reference evidence="14 22" key="1">
    <citation type="submission" date="2016-05" db="EMBL/GenBank/DDBJ databases">
        <authorList>
            <person name="Lavstsen T."/>
            <person name="Jespersen J.S."/>
        </authorList>
    </citation>
    <scope>NUCLEOTIDE SEQUENCE [LARGE SCALE GENOMIC DNA]</scope>
    <source>
        <strain evidence="14 22">SM-5815</strain>
    </source>
</reference>
<evidence type="ECO:0000256" key="1">
    <source>
        <dbReference type="ARBA" id="ARBA00004370"/>
    </source>
</evidence>
<reference evidence="7" key="12">
    <citation type="submission" date="2022-07" db="EMBL/GenBank/DDBJ databases">
        <authorList>
            <consortium name="Clinical and Environmental Microbiology Branch: Whole genome sequencing antimicrobial resistance pathogens in the healthcare setting"/>
        </authorList>
    </citation>
    <scope>NUCLEOTIDE SEQUENCE</scope>
    <source>
        <strain evidence="7">Stenotrophomonas_maltophilia_2021CK-00905</strain>
    </source>
</reference>
<evidence type="ECO:0000313" key="16">
    <source>
        <dbReference type="EMBL" id="QQQ42142.1"/>
    </source>
</evidence>
<dbReference type="EMBL" id="LXXM01000205">
    <property type="protein sequence ID" value="PZS88937.1"/>
    <property type="molecule type" value="Genomic_DNA"/>
</dbReference>
<feature type="transmembrane region" description="Helical" evidence="5">
    <location>
        <begin position="61"/>
        <end position="92"/>
    </location>
</feature>
<dbReference type="Proteomes" id="UP000271705">
    <property type="component" value="Unassembled WGS sequence"/>
</dbReference>
<dbReference type="Proteomes" id="UP000616785">
    <property type="component" value="Unassembled WGS sequence"/>
</dbReference>
<evidence type="ECO:0000313" key="6">
    <source>
        <dbReference type="EMBL" id="AUI09265.1"/>
    </source>
</evidence>
<dbReference type="Pfam" id="PF04505">
    <property type="entry name" value="CD225"/>
    <property type="match status" value="1"/>
</dbReference>
<dbReference type="Proteomes" id="UP000216433">
    <property type="component" value="Unassembled WGS sequence"/>
</dbReference>
<dbReference type="Proteomes" id="UP000634179">
    <property type="component" value="Unassembled WGS sequence"/>
</dbReference>
<reference evidence="11 18" key="4">
    <citation type="submission" date="2017-06" db="EMBL/GenBank/DDBJ databases">
        <authorList>
            <person name="Kim H.J."/>
            <person name="Triplett B.A."/>
        </authorList>
    </citation>
    <scope>NUCLEOTIDE SEQUENCE [LARGE SCALE GENOMIC DNA]</scope>
    <source>
        <strain evidence="11 18">594</strain>
    </source>
</reference>